<name>A0A8S3Y478_PARAO</name>
<organism evidence="2 3">
    <name type="scientific">Parnassius apollo</name>
    <name type="common">Apollo butterfly</name>
    <name type="synonym">Papilio apollo</name>
    <dbReference type="NCBI Taxonomy" id="110799"/>
    <lineage>
        <taxon>Eukaryota</taxon>
        <taxon>Metazoa</taxon>
        <taxon>Ecdysozoa</taxon>
        <taxon>Arthropoda</taxon>
        <taxon>Hexapoda</taxon>
        <taxon>Insecta</taxon>
        <taxon>Pterygota</taxon>
        <taxon>Neoptera</taxon>
        <taxon>Endopterygota</taxon>
        <taxon>Lepidoptera</taxon>
        <taxon>Glossata</taxon>
        <taxon>Ditrysia</taxon>
        <taxon>Papilionoidea</taxon>
        <taxon>Papilionidae</taxon>
        <taxon>Parnassiinae</taxon>
        <taxon>Parnassini</taxon>
        <taxon>Parnassius</taxon>
        <taxon>Parnassius</taxon>
    </lineage>
</organism>
<feature type="compositionally biased region" description="Basic residues" evidence="1">
    <location>
        <begin position="52"/>
        <end position="61"/>
    </location>
</feature>
<evidence type="ECO:0000256" key="1">
    <source>
        <dbReference type="SAM" id="MobiDB-lite"/>
    </source>
</evidence>
<reference evidence="2" key="1">
    <citation type="submission" date="2021-04" db="EMBL/GenBank/DDBJ databases">
        <authorList>
            <person name="Tunstrom K."/>
        </authorList>
    </citation>
    <scope>NUCLEOTIDE SEQUENCE</scope>
</reference>
<feature type="region of interest" description="Disordered" evidence="1">
    <location>
        <begin position="139"/>
        <end position="176"/>
    </location>
</feature>
<feature type="region of interest" description="Disordered" evidence="1">
    <location>
        <begin position="277"/>
        <end position="302"/>
    </location>
</feature>
<dbReference type="Proteomes" id="UP000691718">
    <property type="component" value="Unassembled WGS sequence"/>
</dbReference>
<sequence length="323" mass="37126">MKKGVNKKCLTNNASTEVLDLYNKQIIPNENSPTQRINIKTEGCLKKGILKQKRKPLKRQAKNLQRSLSTTSESCEMSSHSDSDLQGILSDNSKFVMSDWSDIDDENQRKNTDLDLLKTSDIDIIKALQIDDIMELTDTENGQKKKHSTRNDRTQRSINNDLKMNDNPQKEKKLSDETKYTELNNNKVTVLSSVRFTPENRPFIGLKTCATLKLEPVDKQFNLSSNLKRKDLQGESLDKENTPVKRLRTPAMKVKSNDKELIKIKKPQISVKFESSNKTAYDMKNKTEKRQNKVGTSQTDDFESKVREYESLLCENDKKSEEE</sequence>
<feature type="region of interest" description="Disordered" evidence="1">
    <location>
        <begin position="52"/>
        <end position="86"/>
    </location>
</feature>
<comment type="caution">
    <text evidence="2">The sequence shown here is derived from an EMBL/GenBank/DDBJ whole genome shotgun (WGS) entry which is preliminary data.</text>
</comment>
<dbReference type="AlphaFoldDB" id="A0A8S3Y478"/>
<gene>
    <name evidence="2" type="ORF">PAPOLLO_LOCUS25473</name>
</gene>
<feature type="compositionally biased region" description="Low complexity" evidence="1">
    <location>
        <begin position="67"/>
        <end position="80"/>
    </location>
</feature>
<keyword evidence="3" id="KW-1185">Reference proteome</keyword>
<evidence type="ECO:0000313" key="3">
    <source>
        <dbReference type="Proteomes" id="UP000691718"/>
    </source>
</evidence>
<protein>
    <submittedName>
        <fullName evidence="2">(apollo) hypothetical protein</fullName>
    </submittedName>
</protein>
<proteinExistence type="predicted"/>
<accession>A0A8S3Y478</accession>
<dbReference type="EMBL" id="CAJQZP010001531">
    <property type="protein sequence ID" value="CAG5052766.1"/>
    <property type="molecule type" value="Genomic_DNA"/>
</dbReference>
<evidence type="ECO:0000313" key="2">
    <source>
        <dbReference type="EMBL" id="CAG5052766.1"/>
    </source>
</evidence>
<feature type="compositionally biased region" description="Basic and acidic residues" evidence="1">
    <location>
        <begin position="281"/>
        <end position="291"/>
    </location>
</feature>